<dbReference type="Ensembl" id="ENSCSAVT00000014410.1">
    <property type="protein sequence ID" value="ENSCSAVP00000014245.1"/>
    <property type="gene ID" value="ENSCSAVG00000008348.1"/>
</dbReference>
<reference evidence="2" key="2">
    <citation type="submission" date="2025-08" db="UniProtKB">
        <authorList>
            <consortium name="Ensembl"/>
        </authorList>
    </citation>
    <scope>IDENTIFICATION</scope>
</reference>
<dbReference type="InParanoid" id="H2Z9I0"/>
<dbReference type="AlphaFoldDB" id="H2Z9I0"/>
<feature type="compositionally biased region" description="Basic and acidic residues" evidence="1">
    <location>
        <begin position="38"/>
        <end position="48"/>
    </location>
</feature>
<dbReference type="PANTHER" id="PTHR31434">
    <property type="entry name" value="S PHASE CYCLIN A-ASSOCIATED PROTEIN IN THE ENDOPLASMIC RETICULUM"/>
    <property type="match status" value="1"/>
</dbReference>
<organism evidence="2 3">
    <name type="scientific">Ciona savignyi</name>
    <name type="common">Pacific transparent sea squirt</name>
    <dbReference type="NCBI Taxonomy" id="51511"/>
    <lineage>
        <taxon>Eukaryota</taxon>
        <taxon>Metazoa</taxon>
        <taxon>Chordata</taxon>
        <taxon>Tunicata</taxon>
        <taxon>Ascidiacea</taxon>
        <taxon>Phlebobranchia</taxon>
        <taxon>Cionidae</taxon>
        <taxon>Ciona</taxon>
    </lineage>
</organism>
<dbReference type="GeneTree" id="ENSGT00390000011159"/>
<sequence>MAAFIENGLAFLESVTSFVTMRNKTSPESQVTGKPRKNRDSSTGRWEGDPTQLLPTLQHTELMGIISVLYGLLLHGAPERPTVVRSSVEEPRKIANHALSVAGAVLKVLNAVAQMDLTLLQASLGAKGVSLEYRHICTYLLWYCVHYNHTCLLHEVIVCVGYFTIGNRNNQDIVNSGAQPTILQQLCLLPFPYFSNRGLMSILFPSLIACCHDNRENLETLEQEASGELLAVYIESEIEERRSSDVVTKQQGDNTIPDLILPTEFLLSSMTYFKCDVNKNRDVRKDEVVTASDVTS</sequence>
<dbReference type="eggNOG" id="KOG4722">
    <property type="taxonomic scope" value="Eukaryota"/>
</dbReference>
<dbReference type="PANTHER" id="PTHR31434:SF2">
    <property type="entry name" value="S PHASE CYCLIN A-ASSOCIATED PROTEIN IN THE ENDOPLASMIC RETICULUM"/>
    <property type="match status" value="1"/>
</dbReference>
<accession>H2Z9I0</accession>
<evidence type="ECO:0008006" key="4">
    <source>
        <dbReference type="Google" id="ProtNLM"/>
    </source>
</evidence>
<name>H2Z9I0_CIOSA</name>
<proteinExistence type="predicted"/>
<reference evidence="3" key="1">
    <citation type="submission" date="2003-08" db="EMBL/GenBank/DDBJ databases">
        <authorList>
            <person name="Birren B."/>
            <person name="Nusbaum C."/>
            <person name="Abebe A."/>
            <person name="Abouelleil A."/>
            <person name="Adekoya E."/>
            <person name="Ait-zahra M."/>
            <person name="Allen N."/>
            <person name="Allen T."/>
            <person name="An P."/>
            <person name="Anderson M."/>
            <person name="Anderson S."/>
            <person name="Arachchi H."/>
            <person name="Armbruster J."/>
            <person name="Bachantsang P."/>
            <person name="Baldwin J."/>
            <person name="Barry A."/>
            <person name="Bayul T."/>
            <person name="Blitshsteyn B."/>
            <person name="Bloom T."/>
            <person name="Blye J."/>
            <person name="Boguslavskiy L."/>
            <person name="Borowsky M."/>
            <person name="Boukhgalter B."/>
            <person name="Brunache A."/>
            <person name="Butler J."/>
            <person name="Calixte N."/>
            <person name="Calvo S."/>
            <person name="Camarata J."/>
            <person name="Campo K."/>
            <person name="Chang J."/>
            <person name="Cheshatsang Y."/>
            <person name="Citroen M."/>
            <person name="Collymore A."/>
            <person name="Considine T."/>
            <person name="Cook A."/>
            <person name="Cooke P."/>
            <person name="Corum B."/>
            <person name="Cuomo C."/>
            <person name="David R."/>
            <person name="Dawoe T."/>
            <person name="Degray S."/>
            <person name="Dodge S."/>
            <person name="Dooley K."/>
            <person name="Dorje P."/>
            <person name="Dorjee K."/>
            <person name="Dorris L."/>
            <person name="Duffey N."/>
            <person name="Dupes A."/>
            <person name="Elkins T."/>
            <person name="Engels R."/>
            <person name="Erickson J."/>
            <person name="Farina A."/>
            <person name="Faro S."/>
            <person name="Ferreira P."/>
            <person name="Fischer H."/>
            <person name="Fitzgerald M."/>
            <person name="Foley K."/>
            <person name="Gage D."/>
            <person name="Galagan J."/>
            <person name="Gearin G."/>
            <person name="Gnerre S."/>
            <person name="Gnirke A."/>
            <person name="Goyette A."/>
            <person name="Graham J."/>
            <person name="Grandbois E."/>
            <person name="Gyaltsen K."/>
            <person name="Hafez N."/>
            <person name="Hagopian D."/>
            <person name="Hagos B."/>
            <person name="Hall J."/>
            <person name="Hatcher B."/>
            <person name="Heller A."/>
            <person name="Higgins H."/>
            <person name="Honan T."/>
            <person name="Horn A."/>
            <person name="Houde N."/>
            <person name="Hughes L."/>
            <person name="Hulme W."/>
            <person name="Husby E."/>
            <person name="Iliev I."/>
            <person name="Jaffe D."/>
            <person name="Jones C."/>
            <person name="Kamal M."/>
            <person name="Kamat A."/>
            <person name="Kamvysselis M."/>
            <person name="Karlsson E."/>
            <person name="Kells C."/>
            <person name="Kieu A."/>
            <person name="Kisner P."/>
            <person name="Kodira C."/>
            <person name="Kulbokas E."/>
            <person name="Labutti K."/>
            <person name="Lama D."/>
            <person name="Landers T."/>
            <person name="Leger J."/>
            <person name="Levine S."/>
            <person name="Lewis D."/>
            <person name="Lewis T."/>
            <person name="Lindblad-toh K."/>
            <person name="Liu X."/>
            <person name="Lokyitsang T."/>
            <person name="Lokyitsang Y."/>
            <person name="Lucien O."/>
            <person name="Lui A."/>
            <person name="Ma L.J."/>
            <person name="Mabbitt R."/>
            <person name="Macdonald J."/>
            <person name="Maclean C."/>
            <person name="Major J."/>
            <person name="Manning J."/>
            <person name="Marabella R."/>
            <person name="Maru K."/>
            <person name="Matthews C."/>
            <person name="Mauceli E."/>
            <person name="Mccarthy M."/>
            <person name="Mcdonough S."/>
            <person name="Mcghee T."/>
            <person name="Meldrim J."/>
            <person name="Meneus L."/>
            <person name="Mesirov J."/>
            <person name="Mihalev A."/>
            <person name="Mihova T."/>
            <person name="Mikkelsen T."/>
            <person name="Mlenga V."/>
            <person name="Moru K."/>
            <person name="Mozes J."/>
            <person name="Mulrain L."/>
            <person name="Munson G."/>
            <person name="Naylor J."/>
            <person name="Newes C."/>
            <person name="Nguyen C."/>
            <person name="Nguyen N."/>
            <person name="Nguyen T."/>
            <person name="Nicol R."/>
            <person name="Nielsen C."/>
            <person name="Nizzari M."/>
            <person name="Norbu C."/>
            <person name="Norbu N."/>
            <person name="O'donnell P."/>
            <person name="Okoawo O."/>
            <person name="O'leary S."/>
            <person name="Omotosho B."/>
            <person name="O'neill K."/>
            <person name="Osman S."/>
            <person name="Parker S."/>
            <person name="Perrin D."/>
            <person name="Phunkhang P."/>
            <person name="Piqani B."/>
            <person name="Purcell S."/>
            <person name="Rachupka T."/>
            <person name="Ramasamy U."/>
            <person name="Rameau R."/>
            <person name="Ray V."/>
            <person name="Raymond C."/>
            <person name="Retta R."/>
            <person name="Richardson S."/>
            <person name="Rise C."/>
            <person name="Rodriguez J."/>
            <person name="Rogers J."/>
            <person name="Rogov P."/>
            <person name="Rutman M."/>
            <person name="Schupbach R."/>
            <person name="Seaman C."/>
            <person name="Settipalli S."/>
            <person name="Sharpe T."/>
            <person name="Sheridan J."/>
            <person name="Sherpa N."/>
            <person name="Shi J."/>
            <person name="Smirnov S."/>
            <person name="Smith C."/>
            <person name="Sougnez C."/>
            <person name="Spencer B."/>
            <person name="Stalker J."/>
            <person name="Stange-thomann N."/>
            <person name="Stavropoulos S."/>
            <person name="Stetson K."/>
            <person name="Stone C."/>
            <person name="Stone S."/>
            <person name="Stubbs M."/>
            <person name="Talamas J."/>
            <person name="Tchuinga P."/>
            <person name="Tenzing P."/>
            <person name="Tesfaye S."/>
            <person name="Theodore J."/>
            <person name="Thoulutsang Y."/>
            <person name="Topham K."/>
            <person name="Towey S."/>
            <person name="Tsamla T."/>
            <person name="Tsomo N."/>
            <person name="Vallee D."/>
            <person name="Vassiliev H."/>
            <person name="Venkataraman V."/>
            <person name="Vinson J."/>
            <person name="Vo A."/>
            <person name="Wade C."/>
            <person name="Wang S."/>
            <person name="Wangchuk T."/>
            <person name="Wangdi T."/>
            <person name="Whittaker C."/>
            <person name="Wilkinson J."/>
            <person name="Wu Y."/>
            <person name="Wyman D."/>
            <person name="Yadav S."/>
            <person name="Yang S."/>
            <person name="Yang X."/>
            <person name="Yeager S."/>
            <person name="Yee E."/>
            <person name="Young G."/>
            <person name="Zainoun J."/>
            <person name="Zembeck L."/>
            <person name="Zimmer A."/>
            <person name="Zody M."/>
            <person name="Lander E."/>
        </authorList>
    </citation>
    <scope>NUCLEOTIDE SEQUENCE [LARGE SCALE GENOMIC DNA]</scope>
</reference>
<evidence type="ECO:0000256" key="1">
    <source>
        <dbReference type="SAM" id="MobiDB-lite"/>
    </source>
</evidence>
<keyword evidence="3" id="KW-1185">Reference proteome</keyword>
<dbReference type="HOGENOM" id="CLU_081743_0_0_1"/>
<dbReference type="STRING" id="51511.ENSCSAVP00000014245"/>
<feature type="region of interest" description="Disordered" evidence="1">
    <location>
        <begin position="23"/>
        <end position="50"/>
    </location>
</feature>
<evidence type="ECO:0000313" key="3">
    <source>
        <dbReference type="Proteomes" id="UP000007875"/>
    </source>
</evidence>
<dbReference type="Proteomes" id="UP000007875">
    <property type="component" value="Unassembled WGS sequence"/>
</dbReference>
<feature type="compositionally biased region" description="Polar residues" evidence="1">
    <location>
        <begin position="23"/>
        <end position="32"/>
    </location>
</feature>
<protein>
    <recommendedName>
        <fullName evidence="4">S phase cyclin A-associated protein in the endoplasmic reticulum N-terminal domain-containing protein</fullName>
    </recommendedName>
</protein>
<reference evidence="2" key="3">
    <citation type="submission" date="2025-09" db="UniProtKB">
        <authorList>
            <consortium name="Ensembl"/>
        </authorList>
    </citation>
    <scope>IDENTIFICATION</scope>
</reference>
<evidence type="ECO:0000313" key="2">
    <source>
        <dbReference type="Ensembl" id="ENSCSAVP00000014245.1"/>
    </source>
</evidence>